<dbReference type="FunFam" id="3.30.460.10:FF:000018">
    <property type="entry name" value="Mitochondrial assembly of ribosomal large subunit 1"/>
    <property type="match status" value="1"/>
</dbReference>
<feature type="region of interest" description="Disordered" evidence="6">
    <location>
        <begin position="151"/>
        <end position="182"/>
    </location>
</feature>
<dbReference type="InterPro" id="IPR004394">
    <property type="entry name" value="Iojap/RsfS/C7orf30"/>
</dbReference>
<dbReference type="SUPFAM" id="SSF81301">
    <property type="entry name" value="Nucleotidyltransferase"/>
    <property type="match status" value="1"/>
</dbReference>
<dbReference type="GO" id="GO:0043023">
    <property type="term" value="F:ribosomal large subunit binding"/>
    <property type="evidence" value="ECO:0007669"/>
    <property type="project" value="TreeGrafter"/>
</dbReference>
<proteinExistence type="evidence at transcript level"/>
<dbReference type="GO" id="GO:0090071">
    <property type="term" value="P:negative regulation of ribosome biogenesis"/>
    <property type="evidence" value="ECO:0007669"/>
    <property type="project" value="TreeGrafter"/>
</dbReference>
<dbReference type="AlphaFoldDB" id="A0A0K8RQD6"/>
<dbReference type="HAMAP" id="MF_01477">
    <property type="entry name" value="Iojap_RsfS"/>
    <property type="match status" value="1"/>
</dbReference>
<dbReference type="Pfam" id="PF02410">
    <property type="entry name" value="RsfS"/>
    <property type="match status" value="1"/>
</dbReference>
<dbReference type="PANTHER" id="PTHR21043:SF0">
    <property type="entry name" value="MITOCHONDRIAL ASSEMBLY OF RIBOSOMAL LARGE SUBUNIT PROTEIN 1"/>
    <property type="match status" value="1"/>
</dbReference>
<feature type="compositionally biased region" description="Low complexity" evidence="6">
    <location>
        <begin position="163"/>
        <end position="173"/>
    </location>
</feature>
<comment type="function">
    <text evidence="4">Required for normal mitochondrial ribosome function and mitochondrial translation. May play a role in ribosome biogenesis by preventing premature association of the 28S and 39S ribosomal subunits. Interacts with mitochondrial ribosomal protein uL14m (MRPL14), probably blocking formation of intersubunit bridge B8, preventing association of the 28S and 39S ribosomal subunits. Addition to isolated mitochondrial ribosomal subunits partially inhibits translation, probably by interfering with the association of the 28S and 39S ribosomal subunits and the formation of functional ribosomes. May also participate in the assembly and/or regulation of the stability of the large subunit of the mitochondrial ribosome. May function as a ribosomal silencing factor.</text>
</comment>
<organism evidence="7">
    <name type="scientific">Ixodes ricinus</name>
    <name type="common">Common tick</name>
    <name type="synonym">Acarus ricinus</name>
    <dbReference type="NCBI Taxonomy" id="34613"/>
    <lineage>
        <taxon>Eukaryota</taxon>
        <taxon>Metazoa</taxon>
        <taxon>Ecdysozoa</taxon>
        <taxon>Arthropoda</taxon>
        <taxon>Chelicerata</taxon>
        <taxon>Arachnida</taxon>
        <taxon>Acari</taxon>
        <taxon>Parasitiformes</taxon>
        <taxon>Ixodida</taxon>
        <taxon>Ixodoidea</taxon>
        <taxon>Ixodidae</taxon>
        <taxon>Ixodinae</taxon>
        <taxon>Ixodes</taxon>
    </lineage>
</organism>
<evidence type="ECO:0000256" key="5">
    <source>
        <dbReference type="ARBA" id="ARBA00073331"/>
    </source>
</evidence>
<evidence type="ECO:0000256" key="6">
    <source>
        <dbReference type="SAM" id="MobiDB-lite"/>
    </source>
</evidence>
<dbReference type="NCBIfam" id="TIGR00090">
    <property type="entry name" value="rsfS_iojap_ybeB"/>
    <property type="match status" value="1"/>
</dbReference>
<feature type="region of interest" description="Disordered" evidence="6">
    <location>
        <begin position="112"/>
        <end position="135"/>
    </location>
</feature>
<evidence type="ECO:0000256" key="3">
    <source>
        <dbReference type="ARBA" id="ARBA00023128"/>
    </source>
</evidence>
<sequence>AIQSTSILPCVVVVCGAGGRTATSRSLDWYHSNRSSFRVLTSVWKCGRRFILKMDRRKLLVALSRLSGFGTRRISQRAATVCRGGQTCERSMNLTFPRRNFSAGCSSLLKDEAVNPDSEKDAKSKRPPMEPDDETRSILNDIWHDFECVPTKPNPVGSGGSSGAPTPAVPASPKTEVPKERTDSGIQIQNLLHSARANAKKLYSDEDATVILDATETTTTQLSAGQDIEYYPENVEIDHFEGLNLERGESGVFEVEELVEVLRDEKLTDIAVIAVPEEMVYTDYLVLCTAVSPRHSRGVAEFLKKLYKRKKDKTDPTLFIEGEQCPEWKVLDMGNVVLHIFLPEAREHYDIETLWTVGSTYDDLTHSKDDPVFNMLQQQIQLLQEMKPKDSQDLRNTAVQH</sequence>
<feature type="non-terminal residue" evidence="7">
    <location>
        <position position="1"/>
    </location>
</feature>
<evidence type="ECO:0000256" key="1">
    <source>
        <dbReference type="ARBA" id="ARBA00004173"/>
    </source>
</evidence>
<protein>
    <recommendedName>
        <fullName evidence="5">Mitochondrial assembly of ribosomal large subunit protein 1</fullName>
    </recommendedName>
</protein>
<accession>A0A0K8RQD6</accession>
<dbReference type="Gene3D" id="3.30.460.10">
    <property type="entry name" value="Beta Polymerase, domain 2"/>
    <property type="match status" value="1"/>
</dbReference>
<keyword evidence="3" id="KW-0496">Mitochondrion</keyword>
<feature type="compositionally biased region" description="Basic and acidic residues" evidence="6">
    <location>
        <begin position="112"/>
        <end position="129"/>
    </location>
</feature>
<dbReference type="EMBL" id="GADI01000516">
    <property type="protein sequence ID" value="JAA73292.1"/>
    <property type="molecule type" value="mRNA"/>
</dbReference>
<evidence type="ECO:0000313" key="7">
    <source>
        <dbReference type="EMBL" id="JAA73292.1"/>
    </source>
</evidence>
<dbReference type="GO" id="GO:0005739">
    <property type="term" value="C:mitochondrion"/>
    <property type="evidence" value="ECO:0007669"/>
    <property type="project" value="UniProtKB-SubCell"/>
</dbReference>
<dbReference type="GO" id="GO:0017148">
    <property type="term" value="P:negative regulation of translation"/>
    <property type="evidence" value="ECO:0007669"/>
    <property type="project" value="TreeGrafter"/>
</dbReference>
<name>A0A0K8RQD6_IXORI</name>
<evidence type="ECO:0000256" key="2">
    <source>
        <dbReference type="ARBA" id="ARBA00010574"/>
    </source>
</evidence>
<dbReference type="PANTHER" id="PTHR21043">
    <property type="entry name" value="IOJAP SUPERFAMILY ORTHOLOG"/>
    <property type="match status" value="1"/>
</dbReference>
<comment type="similarity">
    <text evidence="2">Belongs to the Iojap/RsfS family.</text>
</comment>
<dbReference type="InterPro" id="IPR043519">
    <property type="entry name" value="NT_sf"/>
</dbReference>
<evidence type="ECO:0000256" key="4">
    <source>
        <dbReference type="ARBA" id="ARBA00053669"/>
    </source>
</evidence>
<reference evidence="7" key="1">
    <citation type="submission" date="2012-12" db="EMBL/GenBank/DDBJ databases">
        <title>Identification and characterization of a phenylalanine ammonia-lyase gene family in Isatis indigotica Fort.</title>
        <authorList>
            <person name="Liu Q."/>
            <person name="Chen J."/>
            <person name="Zhou X."/>
            <person name="Di P."/>
            <person name="Xiao Y."/>
            <person name="Xuan H."/>
            <person name="Zhang L."/>
            <person name="Chen W."/>
        </authorList>
    </citation>
    <scope>NUCLEOTIDE SEQUENCE</scope>
    <source>
        <tissue evidence="7">Salivary gland</tissue>
    </source>
</reference>
<comment type="subcellular location">
    <subcellularLocation>
        <location evidence="1">Mitochondrion</location>
    </subcellularLocation>
</comment>